<feature type="signal peptide" evidence="1">
    <location>
        <begin position="1"/>
        <end position="23"/>
    </location>
</feature>
<accession>W0RJE0</accession>
<reference evidence="3 4" key="1">
    <citation type="journal article" date="2014" name="Genome Announc.">
        <title>Genome Sequence and Methylome of Soil Bacterium Gemmatirosa kalamazoonensis KBS708T, a Member of the Rarely Cultivated Gemmatimonadetes Phylum.</title>
        <authorList>
            <person name="Debruyn J.M."/>
            <person name="Radosevich M."/>
            <person name="Wommack K.E."/>
            <person name="Polson S.W."/>
            <person name="Hauser L.J."/>
            <person name="Fawaz M.N."/>
            <person name="Korlach J."/>
            <person name="Tsai Y.C."/>
        </authorList>
    </citation>
    <scope>NUCLEOTIDE SEQUENCE [LARGE SCALE GENOMIC DNA]</scope>
    <source>
        <strain evidence="3 4">KBS708</strain>
    </source>
</reference>
<organism evidence="3 4">
    <name type="scientific">Gemmatirosa kalamazoonensis</name>
    <dbReference type="NCBI Taxonomy" id="861299"/>
    <lineage>
        <taxon>Bacteria</taxon>
        <taxon>Pseudomonadati</taxon>
        <taxon>Gemmatimonadota</taxon>
        <taxon>Gemmatimonadia</taxon>
        <taxon>Gemmatimonadales</taxon>
        <taxon>Gemmatimonadaceae</taxon>
        <taxon>Gemmatirosa</taxon>
    </lineage>
</organism>
<protein>
    <recommendedName>
        <fullName evidence="2">DUF4142 domain-containing protein</fullName>
    </recommendedName>
</protein>
<dbReference type="eggNOG" id="COG3652">
    <property type="taxonomic scope" value="Bacteria"/>
</dbReference>
<name>W0RJE0_9BACT</name>
<dbReference type="PANTHER" id="PTHR38593">
    <property type="entry name" value="BLR2558 PROTEIN"/>
    <property type="match status" value="1"/>
</dbReference>
<dbReference type="KEGG" id="gba:J421_2001"/>
<gene>
    <name evidence="3" type="ORF">J421_2001</name>
</gene>
<evidence type="ECO:0000256" key="1">
    <source>
        <dbReference type="SAM" id="SignalP"/>
    </source>
</evidence>
<sequence length="213" mass="21753">MRLVGRFSTAFLVGATAALGACARGDTRADSAASAPVTTDSSAGAAVRDSAQTGANGASANLTPANMTSLIGLTNASEIGQAKIAEGKATNRDVKAFARLMISDHEAMQKSLDSLAKAKSLTPTPPQQADQLRQSDSQTLASLNAAAQGPAFDKAYVDAQVAAHQKALNDLQTMAGATSDQDLRALIQQAIPKVQAHLDRAQQLQSAGAAGKP</sequence>
<dbReference type="InterPro" id="IPR025419">
    <property type="entry name" value="DUF4142"/>
</dbReference>
<dbReference type="RefSeq" id="WP_025411035.1">
    <property type="nucleotide sequence ID" value="NZ_CP007128.1"/>
</dbReference>
<dbReference type="HOGENOM" id="CLU_079636_4_0_0"/>
<dbReference type="Pfam" id="PF13628">
    <property type="entry name" value="DUF4142"/>
    <property type="match status" value="1"/>
</dbReference>
<feature type="chain" id="PRO_5004794279" description="DUF4142 domain-containing protein" evidence="1">
    <location>
        <begin position="24"/>
        <end position="213"/>
    </location>
</feature>
<dbReference type="InParanoid" id="W0RJE0"/>
<dbReference type="AlphaFoldDB" id="W0RJE0"/>
<dbReference type="PATRIC" id="fig|861299.3.peg.2036"/>
<dbReference type="EMBL" id="CP007128">
    <property type="protein sequence ID" value="AHG89538.1"/>
    <property type="molecule type" value="Genomic_DNA"/>
</dbReference>
<dbReference type="OrthoDB" id="118677at2"/>
<evidence type="ECO:0000313" key="3">
    <source>
        <dbReference type="EMBL" id="AHG89538.1"/>
    </source>
</evidence>
<evidence type="ECO:0000259" key="2">
    <source>
        <dbReference type="Pfam" id="PF13628"/>
    </source>
</evidence>
<proteinExistence type="predicted"/>
<dbReference type="Proteomes" id="UP000019151">
    <property type="component" value="Chromosome"/>
</dbReference>
<dbReference type="Gene3D" id="1.20.1260.10">
    <property type="match status" value="1"/>
</dbReference>
<keyword evidence="4" id="KW-1185">Reference proteome</keyword>
<evidence type="ECO:0000313" key="4">
    <source>
        <dbReference type="Proteomes" id="UP000019151"/>
    </source>
</evidence>
<dbReference type="InterPro" id="IPR012347">
    <property type="entry name" value="Ferritin-like"/>
</dbReference>
<keyword evidence="1" id="KW-0732">Signal</keyword>
<dbReference type="PANTHER" id="PTHR38593:SF1">
    <property type="entry name" value="BLR2558 PROTEIN"/>
    <property type="match status" value="1"/>
</dbReference>
<feature type="domain" description="DUF4142" evidence="2">
    <location>
        <begin position="74"/>
        <end position="204"/>
    </location>
</feature>
<dbReference type="STRING" id="861299.J421_2001"/>
<dbReference type="PROSITE" id="PS51257">
    <property type="entry name" value="PROKAR_LIPOPROTEIN"/>
    <property type="match status" value="1"/>
</dbReference>